<dbReference type="AlphaFoldDB" id="A0A6M1QXH4"/>
<dbReference type="RefSeq" id="WP_165110351.1">
    <property type="nucleotide sequence ID" value="NZ_JAALAA010000005.1"/>
</dbReference>
<comment type="caution">
    <text evidence="3">The sequence shown here is derived from an EMBL/GenBank/DDBJ whole genome shotgun (WGS) entry which is preliminary data.</text>
</comment>
<evidence type="ECO:0000313" key="4">
    <source>
        <dbReference type="Proteomes" id="UP000483261"/>
    </source>
</evidence>
<dbReference type="PANTHER" id="PTHR40469:SF2">
    <property type="entry name" value="GALACTOSE-BINDING DOMAIN-LIKE SUPERFAMILY PROTEIN"/>
    <property type="match status" value="1"/>
</dbReference>
<protein>
    <submittedName>
        <fullName evidence="3">ThuA domain-containing protein</fullName>
    </submittedName>
</protein>
<reference evidence="3 4" key="1">
    <citation type="submission" date="2020-02" db="EMBL/GenBank/DDBJ databases">
        <title>Whole-genome analyses of novel actinobacteria.</title>
        <authorList>
            <person name="Sahin N."/>
        </authorList>
    </citation>
    <scope>NUCLEOTIDE SEQUENCE [LARGE SCALE GENOMIC DNA]</scope>
    <source>
        <strain evidence="3 4">KC13</strain>
    </source>
</reference>
<dbReference type="Gene3D" id="3.40.50.880">
    <property type="match status" value="1"/>
</dbReference>
<feature type="domain" description="ThuA-like" evidence="2">
    <location>
        <begin position="46"/>
        <end position="257"/>
    </location>
</feature>
<dbReference type="SUPFAM" id="SSF52317">
    <property type="entry name" value="Class I glutamine amidotransferase-like"/>
    <property type="match status" value="1"/>
</dbReference>
<evidence type="ECO:0000313" key="3">
    <source>
        <dbReference type="EMBL" id="NGN92594.1"/>
    </source>
</evidence>
<dbReference type="PANTHER" id="PTHR40469">
    <property type="entry name" value="SECRETED GLYCOSYL HYDROLASE"/>
    <property type="match status" value="1"/>
</dbReference>
<evidence type="ECO:0000259" key="2">
    <source>
        <dbReference type="Pfam" id="PF06283"/>
    </source>
</evidence>
<name>A0A6M1QXH4_9ACTN</name>
<evidence type="ECO:0000256" key="1">
    <source>
        <dbReference type="SAM" id="SignalP"/>
    </source>
</evidence>
<accession>A0A6M1QXH4</accession>
<dbReference type="Proteomes" id="UP000483261">
    <property type="component" value="Unassembled WGS sequence"/>
</dbReference>
<proteinExistence type="predicted"/>
<dbReference type="InterPro" id="IPR006311">
    <property type="entry name" value="TAT_signal"/>
</dbReference>
<dbReference type="Pfam" id="PF06283">
    <property type="entry name" value="ThuA"/>
    <property type="match status" value="1"/>
</dbReference>
<organism evidence="3 4">
    <name type="scientific">Nocardioides turkmenicus</name>
    <dbReference type="NCBI Taxonomy" id="2711220"/>
    <lineage>
        <taxon>Bacteria</taxon>
        <taxon>Bacillati</taxon>
        <taxon>Actinomycetota</taxon>
        <taxon>Actinomycetes</taxon>
        <taxon>Propionibacteriales</taxon>
        <taxon>Nocardioidaceae</taxon>
        <taxon>Nocardioides</taxon>
    </lineage>
</organism>
<feature type="signal peptide" evidence="1">
    <location>
        <begin position="1"/>
        <end position="33"/>
    </location>
</feature>
<keyword evidence="1" id="KW-0732">Signal</keyword>
<dbReference type="EMBL" id="JAALAA010000005">
    <property type="protein sequence ID" value="NGN92594.1"/>
    <property type="molecule type" value="Genomic_DNA"/>
</dbReference>
<keyword evidence="4" id="KW-1185">Reference proteome</keyword>
<sequence length="271" mass="28694">MKYASRRNVIAGAGLVAAAAVAPGLSSAPAARAAGSGLGEAAGTYQVLVFSKTAGFRHGSIPYGIAAIEKLGVENGFTVTATEDAAVFNDTDLAAYAAVVWLSTTGNVLDAGQQAAFERYIQGGGGYVGIHAASDTEYDWPWYGGLVGAYFAGHPAQQTATVKVRAHNTAATAELPKRWTRWDEWYSFRARPADSVRILADLDERSYDPGRFAMGEPHPIAWCHEYDGGRAFYTGMGHTNESFTEPEFLSHVLGGIQMAAGVAPLRAGADR</sequence>
<gene>
    <name evidence="3" type="ORF">G5C66_07555</name>
</gene>
<dbReference type="InterPro" id="IPR029062">
    <property type="entry name" value="Class_I_gatase-like"/>
</dbReference>
<feature type="chain" id="PRO_5026722848" evidence="1">
    <location>
        <begin position="34"/>
        <end position="271"/>
    </location>
</feature>
<dbReference type="InterPro" id="IPR029010">
    <property type="entry name" value="ThuA-like"/>
</dbReference>
<dbReference type="PROSITE" id="PS51318">
    <property type="entry name" value="TAT"/>
    <property type="match status" value="1"/>
</dbReference>